<feature type="compositionally biased region" description="Polar residues" evidence="10">
    <location>
        <begin position="150"/>
        <end position="160"/>
    </location>
</feature>
<evidence type="ECO:0000256" key="2">
    <source>
        <dbReference type="ARBA" id="ARBA00010052"/>
    </source>
</evidence>
<protein>
    <submittedName>
        <fullName evidence="14">Uncharacterized protein LOC113054992</fullName>
    </submittedName>
</protein>
<evidence type="ECO:0000256" key="3">
    <source>
        <dbReference type="ARBA" id="ARBA00022722"/>
    </source>
</evidence>
<dbReference type="GO" id="GO:0003676">
    <property type="term" value="F:nucleic acid binding"/>
    <property type="evidence" value="ECO:0007669"/>
    <property type="project" value="InterPro"/>
</dbReference>
<keyword evidence="6" id="KW-0378">Hydrolase</keyword>
<dbReference type="GO" id="GO:0005634">
    <property type="term" value="C:nucleus"/>
    <property type="evidence" value="ECO:0007669"/>
    <property type="project" value="TreeGrafter"/>
</dbReference>
<accession>A0A6P6KZ79</accession>
<dbReference type="GO" id="GO:0006309">
    <property type="term" value="P:apoptotic DNA fragmentation"/>
    <property type="evidence" value="ECO:0007669"/>
    <property type="project" value="TreeGrafter"/>
</dbReference>
<dbReference type="InterPro" id="IPR044925">
    <property type="entry name" value="His-Me_finger_sf"/>
</dbReference>
<dbReference type="RefSeq" id="XP_026076667.1">
    <property type="nucleotide sequence ID" value="XM_026220882.1"/>
</dbReference>
<dbReference type="InterPro" id="IPR001604">
    <property type="entry name" value="Endo_G_ENPP1-like_dom"/>
</dbReference>
<feature type="compositionally biased region" description="Basic and acidic residues" evidence="10">
    <location>
        <begin position="108"/>
        <end position="131"/>
    </location>
</feature>
<evidence type="ECO:0000256" key="7">
    <source>
        <dbReference type="ARBA" id="ARBA00022842"/>
    </source>
</evidence>
<feature type="binding site" evidence="9">
    <location>
        <position position="429"/>
    </location>
    <ligand>
        <name>Mg(2+)</name>
        <dbReference type="ChEBI" id="CHEBI:18420"/>
        <note>catalytic</note>
    </ligand>
</feature>
<feature type="domain" description="ENPP1-3/EXOG-like endonuclease/phosphodiesterase" evidence="11">
    <location>
        <begin position="361"/>
        <end position="529"/>
    </location>
</feature>
<evidence type="ECO:0000313" key="14">
    <source>
        <dbReference type="RefSeq" id="XP_026076667.1"/>
    </source>
</evidence>
<feature type="domain" description="DNA/RNA non-specific endonuclease/pyrophosphatase/phosphodiesterase" evidence="12">
    <location>
        <begin position="354"/>
        <end position="529"/>
    </location>
</feature>
<feature type="compositionally biased region" description="Basic and acidic residues" evidence="10">
    <location>
        <begin position="230"/>
        <end position="243"/>
    </location>
</feature>
<name>A0A6P6KZ79_CARAU</name>
<comment type="cofactor">
    <cofactor evidence="1">
        <name>Mg(2+)</name>
        <dbReference type="ChEBI" id="CHEBI:18420"/>
    </cofactor>
</comment>
<keyword evidence="4 9" id="KW-0479">Metal-binding</keyword>
<dbReference type="Gene3D" id="3.40.570.10">
    <property type="entry name" value="Extracellular Endonuclease, subunit A"/>
    <property type="match status" value="1"/>
</dbReference>
<evidence type="ECO:0000259" key="12">
    <source>
        <dbReference type="SMART" id="SM00892"/>
    </source>
</evidence>
<dbReference type="SMART" id="SM00477">
    <property type="entry name" value="NUC"/>
    <property type="match status" value="1"/>
</dbReference>
<proteinExistence type="inferred from homology"/>
<dbReference type="KEGG" id="caua:113054992"/>
<evidence type="ECO:0000313" key="13">
    <source>
        <dbReference type="Proteomes" id="UP000515129"/>
    </source>
</evidence>
<keyword evidence="5" id="KW-0255">Endonuclease</keyword>
<reference evidence="14" key="1">
    <citation type="submission" date="2025-08" db="UniProtKB">
        <authorList>
            <consortium name="RefSeq"/>
        </authorList>
    </citation>
    <scope>IDENTIFICATION</scope>
    <source>
        <strain evidence="14">Wakin</strain>
        <tissue evidence="14">Muscle</tissue>
    </source>
</reference>
<dbReference type="GO" id="GO:0046872">
    <property type="term" value="F:metal ion binding"/>
    <property type="evidence" value="ECO:0007669"/>
    <property type="project" value="UniProtKB-KW"/>
</dbReference>
<dbReference type="Pfam" id="PF01223">
    <property type="entry name" value="Endonuclease_NS"/>
    <property type="match status" value="1"/>
</dbReference>
<evidence type="ECO:0000256" key="10">
    <source>
        <dbReference type="SAM" id="MobiDB-lite"/>
    </source>
</evidence>
<dbReference type="PANTHER" id="PTHR13966:SF5">
    <property type="entry name" value="ENDONUCLEASE G, MITOCHONDRIAL"/>
    <property type="match status" value="1"/>
</dbReference>
<dbReference type="InterPro" id="IPR040255">
    <property type="entry name" value="Non-specific_endonuclease"/>
</dbReference>
<dbReference type="InterPro" id="IPR018524">
    <property type="entry name" value="DNA/RNA_endonuclease_AS"/>
</dbReference>
<evidence type="ECO:0000256" key="4">
    <source>
        <dbReference type="ARBA" id="ARBA00022723"/>
    </source>
</evidence>
<keyword evidence="13" id="KW-1185">Reference proteome</keyword>
<keyword evidence="3" id="KW-0540">Nuclease</keyword>
<dbReference type="GeneID" id="113054992"/>
<feature type="region of interest" description="Disordered" evidence="10">
    <location>
        <begin position="211"/>
        <end position="265"/>
    </location>
</feature>
<organism evidence="13 14">
    <name type="scientific">Carassius auratus</name>
    <name type="common">Goldfish</name>
    <dbReference type="NCBI Taxonomy" id="7957"/>
    <lineage>
        <taxon>Eukaryota</taxon>
        <taxon>Metazoa</taxon>
        <taxon>Chordata</taxon>
        <taxon>Craniata</taxon>
        <taxon>Vertebrata</taxon>
        <taxon>Euteleostomi</taxon>
        <taxon>Actinopterygii</taxon>
        <taxon>Neopterygii</taxon>
        <taxon>Teleostei</taxon>
        <taxon>Ostariophysi</taxon>
        <taxon>Cypriniformes</taxon>
        <taxon>Cyprinidae</taxon>
        <taxon>Cyprininae</taxon>
        <taxon>Carassius</taxon>
    </lineage>
</organism>
<evidence type="ECO:0000259" key="11">
    <source>
        <dbReference type="SMART" id="SM00477"/>
    </source>
</evidence>
<feature type="compositionally biased region" description="Low complexity" evidence="10">
    <location>
        <begin position="139"/>
        <end position="148"/>
    </location>
</feature>
<evidence type="ECO:0000256" key="8">
    <source>
        <dbReference type="PIRSR" id="PIRSR640255-1"/>
    </source>
</evidence>
<evidence type="ECO:0000256" key="5">
    <source>
        <dbReference type="ARBA" id="ARBA00022759"/>
    </source>
</evidence>
<dbReference type="SUPFAM" id="SSF54060">
    <property type="entry name" value="His-Me finger endonucleases"/>
    <property type="match status" value="1"/>
</dbReference>
<feature type="region of interest" description="Disordered" evidence="10">
    <location>
        <begin position="104"/>
        <end position="180"/>
    </location>
</feature>
<dbReference type="Proteomes" id="UP000515129">
    <property type="component" value="Chromosome 3"/>
</dbReference>
<gene>
    <name evidence="14" type="primary">LOC113054992</name>
</gene>
<evidence type="ECO:0000256" key="9">
    <source>
        <dbReference type="PIRSR" id="PIRSR640255-2"/>
    </source>
</evidence>
<evidence type="ECO:0000256" key="6">
    <source>
        <dbReference type="ARBA" id="ARBA00022801"/>
    </source>
</evidence>
<dbReference type="InterPro" id="IPR044929">
    <property type="entry name" value="DNA/RNA_non-sp_Endonuclease_sf"/>
</dbReference>
<dbReference type="PROSITE" id="PS01070">
    <property type="entry name" value="NUCLEASE_NON_SPEC"/>
    <property type="match status" value="1"/>
</dbReference>
<feature type="active site" description="Proton acceptor" evidence="8">
    <location>
        <position position="398"/>
    </location>
</feature>
<dbReference type="InterPro" id="IPR020821">
    <property type="entry name" value="ENPP1-3/EXOG-like_nuc-like"/>
</dbReference>
<dbReference type="GO" id="GO:0004521">
    <property type="term" value="F:RNA endonuclease activity"/>
    <property type="evidence" value="ECO:0007669"/>
    <property type="project" value="TreeGrafter"/>
</dbReference>
<sequence length="558" mass="63720">MNLKEKERNPTDGTLDKIAKDLLSFFNGFEHLHEVKRTIEKKCDIKKEQKHKCWPEDDIKRAWEETKKMYIKSSRRKHWARIIILQVVKSFVCDMCKRNAAQKNRRVTTNERGCETRPNPEDRSSESKAEPETVGAAGGLTETLGEGENTSKVSKRTASGTDVAPSATEVNPDNSENKNDAMVNEHRDTLVNISQQQKNVQLYLDVSDKENMRRENGLRSTCGKAQSMKGDSEDIPRQRKAEPETQGAAGGAQQISGGHHQTSSYHRQTFNDILSQTQFQATGIYPGAPYSQSWTGVTLGSQGESRLDETIYIRIPLSVIAEDEPTDSNEVSSRYRLIDGFPSNIENTDIRKRKSIRKRMSFDNSTNNAEWVYEILNKKTVDNNCKQEPFGNGYDRGHLAAAANHRWCWEAYNDTYLHSNIIPQDHSLNIGNWKSLENRCRSMAKDIVIQNVHVYTGPLYLQRDRWTLGGKEVPSHLFQVIIVENVDRTIREPMIPNEEPTGDFDGHRVDIEDIEHISRLVFLEHRPILRETDTKISLNEEDLNQTQQHADIEVCISV</sequence>
<dbReference type="GO" id="GO:0005743">
    <property type="term" value="C:mitochondrial inner membrane"/>
    <property type="evidence" value="ECO:0007669"/>
    <property type="project" value="TreeGrafter"/>
</dbReference>
<dbReference type="OrthoDB" id="5418055at2759"/>
<keyword evidence="7" id="KW-0460">Magnesium</keyword>
<evidence type="ECO:0000256" key="1">
    <source>
        <dbReference type="ARBA" id="ARBA00001946"/>
    </source>
</evidence>
<dbReference type="AlphaFoldDB" id="A0A6P6KZ79"/>
<dbReference type="SMART" id="SM00892">
    <property type="entry name" value="Endonuclease_NS"/>
    <property type="match status" value="1"/>
</dbReference>
<dbReference type="GO" id="GO:0000014">
    <property type="term" value="F:single-stranded DNA endodeoxyribonuclease activity"/>
    <property type="evidence" value="ECO:0007669"/>
    <property type="project" value="TreeGrafter"/>
</dbReference>
<dbReference type="PANTHER" id="PTHR13966">
    <property type="entry name" value="ENDONUCLEASE RELATED"/>
    <property type="match status" value="1"/>
</dbReference>
<comment type="similarity">
    <text evidence="2">Belongs to the DNA/RNA non-specific endonuclease family.</text>
</comment>
<feature type="compositionally biased region" description="Polar residues" evidence="10">
    <location>
        <begin position="255"/>
        <end position="265"/>
    </location>
</feature>